<dbReference type="EMBL" id="BJCC01000003">
    <property type="protein sequence ID" value="GCF92466.1"/>
    <property type="molecule type" value="Genomic_DNA"/>
</dbReference>
<sequence length="122" mass="13970">MIFSEEQLGKRIKQLREKSDWTQAELASKMNLDNEDIGLDDSKISKIESGIRKVSAKEVTRFSEVFGVTTDYLLGNENMTSRNSISNKQLLVAAHIDDDASEVEMEDIINYIEFRKKNPLKK</sequence>
<dbReference type="SUPFAM" id="SSF47413">
    <property type="entry name" value="lambda repressor-like DNA-binding domains"/>
    <property type="match status" value="1"/>
</dbReference>
<organism evidence="3 4">
    <name type="scientific">Enterococcus florum</name>
    <dbReference type="NCBI Taxonomy" id="2480627"/>
    <lineage>
        <taxon>Bacteria</taxon>
        <taxon>Bacillati</taxon>
        <taxon>Bacillota</taxon>
        <taxon>Bacilli</taxon>
        <taxon>Lactobacillales</taxon>
        <taxon>Enterococcaceae</taxon>
        <taxon>Enterococcus</taxon>
    </lineage>
</organism>
<comment type="caution">
    <text evidence="3">The sequence shown here is derived from an EMBL/GenBank/DDBJ whole genome shotgun (WGS) entry which is preliminary data.</text>
</comment>
<proteinExistence type="predicted"/>
<evidence type="ECO:0000256" key="1">
    <source>
        <dbReference type="ARBA" id="ARBA00023125"/>
    </source>
</evidence>
<dbReference type="PANTHER" id="PTHR46558:SF11">
    <property type="entry name" value="HTH-TYPE TRANSCRIPTIONAL REGULATOR XRE"/>
    <property type="match status" value="1"/>
</dbReference>
<feature type="domain" description="HTH cro/C1-type" evidence="2">
    <location>
        <begin position="12"/>
        <end position="73"/>
    </location>
</feature>
<evidence type="ECO:0000313" key="3">
    <source>
        <dbReference type="EMBL" id="GCF92466.1"/>
    </source>
</evidence>
<accession>A0A4P5P4W2</accession>
<dbReference type="CDD" id="cd00093">
    <property type="entry name" value="HTH_XRE"/>
    <property type="match status" value="1"/>
</dbReference>
<dbReference type="PROSITE" id="PS50943">
    <property type="entry name" value="HTH_CROC1"/>
    <property type="match status" value="1"/>
</dbReference>
<dbReference type="Proteomes" id="UP000290567">
    <property type="component" value="Unassembled WGS sequence"/>
</dbReference>
<keyword evidence="1" id="KW-0238">DNA-binding</keyword>
<dbReference type="PANTHER" id="PTHR46558">
    <property type="entry name" value="TRACRIPTIONAL REGULATORY PROTEIN-RELATED-RELATED"/>
    <property type="match status" value="1"/>
</dbReference>
<dbReference type="GO" id="GO:0003677">
    <property type="term" value="F:DNA binding"/>
    <property type="evidence" value="ECO:0007669"/>
    <property type="project" value="UniProtKB-KW"/>
</dbReference>
<evidence type="ECO:0000259" key="2">
    <source>
        <dbReference type="PROSITE" id="PS50943"/>
    </source>
</evidence>
<dbReference type="SMART" id="SM00530">
    <property type="entry name" value="HTH_XRE"/>
    <property type="match status" value="1"/>
</dbReference>
<protein>
    <submittedName>
        <fullName evidence="3">Transcriptional regulator</fullName>
    </submittedName>
</protein>
<dbReference type="InterPro" id="IPR001387">
    <property type="entry name" value="Cro/C1-type_HTH"/>
</dbReference>
<name>A0A4P5P4W2_9ENTE</name>
<evidence type="ECO:0000313" key="4">
    <source>
        <dbReference type="Proteomes" id="UP000290567"/>
    </source>
</evidence>
<keyword evidence="4" id="KW-1185">Reference proteome</keyword>
<gene>
    <name evidence="3" type="ORF">NRIC_03570</name>
</gene>
<dbReference type="Pfam" id="PF12844">
    <property type="entry name" value="HTH_19"/>
    <property type="match status" value="1"/>
</dbReference>
<dbReference type="InterPro" id="IPR010982">
    <property type="entry name" value="Lambda_DNA-bd_dom_sf"/>
</dbReference>
<dbReference type="AlphaFoldDB" id="A0A4P5P4W2"/>
<dbReference type="Gene3D" id="1.10.260.40">
    <property type="entry name" value="lambda repressor-like DNA-binding domains"/>
    <property type="match status" value="1"/>
</dbReference>
<dbReference type="RefSeq" id="WP_175579968.1">
    <property type="nucleotide sequence ID" value="NZ_BJCC01000003.1"/>
</dbReference>
<reference evidence="4" key="1">
    <citation type="submission" date="2019-02" db="EMBL/GenBank/DDBJ databases">
        <title>Draft genome sequence of Enterococcus sp. Gos25-1.</title>
        <authorList>
            <person name="Tanaka N."/>
            <person name="Shiwa Y."/>
            <person name="Fujita N."/>
        </authorList>
    </citation>
    <scope>NUCLEOTIDE SEQUENCE [LARGE SCALE GENOMIC DNA]</scope>
    <source>
        <strain evidence="4">Gos25-1</strain>
    </source>
</reference>